<proteinExistence type="predicted"/>
<keyword evidence="6" id="KW-1185">Reference proteome</keyword>
<dbReference type="GO" id="GO:0009231">
    <property type="term" value="P:riboflavin biosynthetic process"/>
    <property type="evidence" value="ECO:0007669"/>
    <property type="project" value="InterPro"/>
</dbReference>
<accession>B8GD44</accession>
<dbReference type="eggNOG" id="COG1985">
    <property type="taxonomic scope" value="Bacteria"/>
</dbReference>
<dbReference type="STRING" id="326427.Cagg_2228"/>
<name>B8GD44_CHLAD</name>
<dbReference type="EMBL" id="CP001337">
    <property type="protein sequence ID" value="ACL25111.1"/>
    <property type="molecule type" value="Genomic_DNA"/>
</dbReference>
<dbReference type="InterPro" id="IPR050765">
    <property type="entry name" value="Riboflavin_Biosynth_HTPR"/>
</dbReference>
<feature type="domain" description="Bacterial bifunctional deaminase-reductase C-terminal" evidence="4">
    <location>
        <begin position="42"/>
        <end position="264"/>
    </location>
</feature>
<protein>
    <submittedName>
        <fullName evidence="5">Bifunctional deaminase-reductase domain protein</fullName>
    </submittedName>
</protein>
<dbReference type="InterPro" id="IPR002734">
    <property type="entry name" value="RibDG_C"/>
</dbReference>
<evidence type="ECO:0000313" key="5">
    <source>
        <dbReference type="EMBL" id="ACL25111.1"/>
    </source>
</evidence>
<dbReference type="Pfam" id="PF01872">
    <property type="entry name" value="RibD_C"/>
    <property type="match status" value="1"/>
</dbReference>
<dbReference type="RefSeq" id="WP_015940969.1">
    <property type="nucleotide sequence ID" value="NC_011831.1"/>
</dbReference>
<comment type="pathway">
    <text evidence="1">Cofactor biosynthesis; riboflavin biosynthesis.</text>
</comment>
<dbReference type="KEGG" id="cag:Cagg_2228"/>
<organism evidence="5 6">
    <name type="scientific">Chloroflexus aggregans (strain MD-66 / DSM 9485)</name>
    <dbReference type="NCBI Taxonomy" id="326427"/>
    <lineage>
        <taxon>Bacteria</taxon>
        <taxon>Bacillati</taxon>
        <taxon>Chloroflexota</taxon>
        <taxon>Chloroflexia</taxon>
        <taxon>Chloroflexales</taxon>
        <taxon>Chloroflexineae</taxon>
        <taxon>Chloroflexaceae</taxon>
        <taxon>Chloroflexus</taxon>
    </lineage>
</organism>
<keyword evidence="2" id="KW-0521">NADP</keyword>
<dbReference type="Gene3D" id="3.40.430.10">
    <property type="entry name" value="Dihydrofolate Reductase, subunit A"/>
    <property type="match status" value="1"/>
</dbReference>
<dbReference type="OrthoDB" id="9800865at2"/>
<reference evidence="5" key="1">
    <citation type="submission" date="2008-12" db="EMBL/GenBank/DDBJ databases">
        <title>Complete sequence of Chloroflexus aggregans DSM 9485.</title>
        <authorList>
            <consortium name="US DOE Joint Genome Institute"/>
            <person name="Lucas S."/>
            <person name="Copeland A."/>
            <person name="Lapidus A."/>
            <person name="Glavina del Rio T."/>
            <person name="Dalin E."/>
            <person name="Tice H."/>
            <person name="Pitluck S."/>
            <person name="Foster B."/>
            <person name="Larimer F."/>
            <person name="Land M."/>
            <person name="Hauser L."/>
            <person name="Kyrpides N."/>
            <person name="Mikhailova N."/>
            <person name="Bryant D."/>
            <person name="Richardson P."/>
        </authorList>
    </citation>
    <scope>NUCLEOTIDE SEQUENCE</scope>
    <source>
        <strain evidence="5">DSM 9485</strain>
    </source>
</reference>
<dbReference type="GO" id="GO:0008703">
    <property type="term" value="F:5-amino-6-(5-phosphoribosylamino)uracil reductase activity"/>
    <property type="evidence" value="ECO:0007669"/>
    <property type="project" value="InterPro"/>
</dbReference>
<evidence type="ECO:0000313" key="6">
    <source>
        <dbReference type="Proteomes" id="UP000002508"/>
    </source>
</evidence>
<dbReference type="HOGENOM" id="CLU_036590_7_0_0"/>
<gene>
    <name evidence="5" type="ordered locus">Cagg_2228</name>
</gene>
<dbReference type="AlphaFoldDB" id="B8GD44"/>
<dbReference type="PANTHER" id="PTHR38011">
    <property type="entry name" value="DIHYDROFOLATE REDUCTASE FAMILY PROTEIN (AFU_ORTHOLOGUE AFUA_8G06820)"/>
    <property type="match status" value="1"/>
</dbReference>
<evidence type="ECO:0000256" key="3">
    <source>
        <dbReference type="ARBA" id="ARBA00023002"/>
    </source>
</evidence>
<dbReference type="Proteomes" id="UP000002508">
    <property type="component" value="Chromosome"/>
</dbReference>
<dbReference type="InterPro" id="IPR024072">
    <property type="entry name" value="DHFR-like_dom_sf"/>
</dbReference>
<sequence length="289" mass="31656">MIAPFTLLFEDDPNPGPGLPSSIRTLYRGDWRLPTIPERRPAIWTNFVVSHDGRIAFNQPGWNGGNAISRNHRHDHWLMEVIRARADAILVGTATLRAARRHRWAPGEVFNWPAFTQLRAAEERPPLPALVILSASGDVPAAAALTSPRDLFLITTAQGAEHARSRHPHLTCLVGTDGQLDLTAAMTTLRQQYGIRTLLSEGGGRTYGSLLAHQLIDEVFLTISPIIVGNPAPPTPPRPGLVEGVAFAPQDPPRLRLISLRRVDDVLFQRAGIVFPTDGKVASFTLEAQ</sequence>
<keyword evidence="3" id="KW-0560">Oxidoreductase</keyword>
<evidence type="ECO:0000256" key="1">
    <source>
        <dbReference type="ARBA" id="ARBA00005104"/>
    </source>
</evidence>
<dbReference type="SUPFAM" id="SSF53597">
    <property type="entry name" value="Dihydrofolate reductase-like"/>
    <property type="match status" value="1"/>
</dbReference>
<evidence type="ECO:0000256" key="2">
    <source>
        <dbReference type="ARBA" id="ARBA00022857"/>
    </source>
</evidence>
<evidence type="ECO:0000259" key="4">
    <source>
        <dbReference type="Pfam" id="PF01872"/>
    </source>
</evidence>
<dbReference type="PANTHER" id="PTHR38011:SF7">
    <property type="entry name" value="2,5-DIAMINO-6-RIBOSYLAMINO-4(3H)-PYRIMIDINONE 5'-PHOSPHATE REDUCTASE"/>
    <property type="match status" value="1"/>
</dbReference>